<dbReference type="EMBL" id="CAEY01000744">
    <property type="status" value="NOT_ANNOTATED_CDS"/>
    <property type="molecule type" value="Genomic_DNA"/>
</dbReference>
<sequence length="228" mass="25737">MNRSTLFFILNGFLVFGFVRSLTIKDLRPCPNTAAPLLNSVVLINCTSEPCFFGKVNGLSFQFILTPDHHASSVNLQLTAVDGYGNNYDIDTVQRTSCADSYCEMEANVPRCFAAGVRRRYAPDNDQADYFTFQARFTDSKGYCVACSRFVLNTFIRYTRETYDYTTTSRPYYPNQFTTHGTIYGPTTSRPIYTTNRPYGLQPTQSPFIGSEAIKPIGSSFSFDKKEN</sequence>
<organism evidence="2 3">
    <name type="scientific">Tetranychus urticae</name>
    <name type="common">Two-spotted spider mite</name>
    <dbReference type="NCBI Taxonomy" id="32264"/>
    <lineage>
        <taxon>Eukaryota</taxon>
        <taxon>Metazoa</taxon>
        <taxon>Ecdysozoa</taxon>
        <taxon>Arthropoda</taxon>
        <taxon>Chelicerata</taxon>
        <taxon>Arachnida</taxon>
        <taxon>Acari</taxon>
        <taxon>Acariformes</taxon>
        <taxon>Trombidiformes</taxon>
        <taxon>Prostigmata</taxon>
        <taxon>Eleutherengona</taxon>
        <taxon>Raphignathae</taxon>
        <taxon>Tetranychoidea</taxon>
        <taxon>Tetranychidae</taxon>
        <taxon>Tetranychus</taxon>
    </lineage>
</organism>
<evidence type="ECO:0000313" key="2">
    <source>
        <dbReference type="EnsemblMetazoa" id="tetur28g02550.1"/>
    </source>
</evidence>
<dbReference type="HOGENOM" id="CLU_1216151_0_0_1"/>
<protein>
    <submittedName>
        <fullName evidence="2">Uncharacterized protein</fullName>
    </submittedName>
</protein>
<name>T1KZR5_TETUR</name>
<proteinExistence type="predicted"/>
<dbReference type="OMA" id="CEMEANV"/>
<evidence type="ECO:0000313" key="3">
    <source>
        <dbReference type="Proteomes" id="UP000015104"/>
    </source>
</evidence>
<feature type="signal peptide" evidence="1">
    <location>
        <begin position="1"/>
        <end position="21"/>
    </location>
</feature>
<reference evidence="2" key="2">
    <citation type="submission" date="2015-06" db="UniProtKB">
        <authorList>
            <consortium name="EnsemblMetazoa"/>
        </authorList>
    </citation>
    <scope>IDENTIFICATION</scope>
</reference>
<dbReference type="EnsemblMetazoa" id="tetur28g02550.1">
    <property type="protein sequence ID" value="tetur28g02550.1"/>
    <property type="gene ID" value="tetur28g02550"/>
</dbReference>
<evidence type="ECO:0000256" key="1">
    <source>
        <dbReference type="SAM" id="SignalP"/>
    </source>
</evidence>
<accession>T1KZR5</accession>
<reference evidence="3" key="1">
    <citation type="submission" date="2011-08" db="EMBL/GenBank/DDBJ databases">
        <authorList>
            <person name="Rombauts S."/>
        </authorList>
    </citation>
    <scope>NUCLEOTIDE SEQUENCE</scope>
    <source>
        <strain evidence="3">London</strain>
    </source>
</reference>
<keyword evidence="1" id="KW-0732">Signal</keyword>
<dbReference type="Gene3D" id="2.60.40.770">
    <property type="match status" value="1"/>
</dbReference>
<keyword evidence="3" id="KW-1185">Reference proteome</keyword>
<dbReference type="Proteomes" id="UP000015104">
    <property type="component" value="Unassembled WGS sequence"/>
</dbReference>
<dbReference type="AlphaFoldDB" id="T1KZR5"/>
<gene>
    <name evidence="2" type="primary">107368719</name>
</gene>
<dbReference type="KEGG" id="tut:107368719"/>
<dbReference type="OrthoDB" id="6520291at2759"/>
<feature type="chain" id="PRO_5004592071" evidence="1">
    <location>
        <begin position="22"/>
        <end position="228"/>
    </location>
</feature>